<comment type="caution">
    <text evidence="6">The sequence shown here is derived from an EMBL/GenBank/DDBJ whole genome shotgun (WGS) entry which is preliminary data.</text>
</comment>
<dbReference type="PANTHER" id="PTHR43180">
    <property type="entry name" value="3-OXOACYL-(ACYL-CARRIER-PROTEIN) REDUCTASE (AFU_ORTHOLOGUE AFUA_6G11210)"/>
    <property type="match status" value="1"/>
</dbReference>
<name>A0ABS6VWP5_9GAMM</name>
<evidence type="ECO:0000256" key="4">
    <source>
        <dbReference type="ARBA" id="ARBA00023098"/>
    </source>
</evidence>
<gene>
    <name evidence="6" type="ORF">KXJ70_18255</name>
</gene>
<sequence length="281" mass="29587">MSKELEGKVAIITGGASGIGEATAELFAQQGAKVVIADINAEVGEALAAKLGENTRFKHTDTSSKADIENLVEFAVATFGGLDIMFNNAGISGAQYPRFLDDDMADFEKVIGVNLRGVMIGSQCAARYMAKNGGGVILNNASIAGIVPGQALMSYRVSKAAVIHFTKCSAIDFAEYGIRVCAMAPGHIRTPLTAFTIPGMSSEQMVRIREALAPVWDSNQPLKRHGRPVDVAQTALFICSEKAAQITGVVLPIDGGITAGDPVNHLQELFDARSAAIASFE</sequence>
<keyword evidence="7" id="KW-1185">Reference proteome</keyword>
<dbReference type="PANTHER" id="PTHR43180:SF28">
    <property type="entry name" value="NAD(P)-BINDING ROSSMANN-FOLD SUPERFAMILY PROTEIN"/>
    <property type="match status" value="1"/>
</dbReference>
<evidence type="ECO:0000313" key="7">
    <source>
        <dbReference type="Proteomes" id="UP001166291"/>
    </source>
</evidence>
<evidence type="ECO:0000256" key="2">
    <source>
        <dbReference type="ARBA" id="ARBA00023002"/>
    </source>
</evidence>
<protein>
    <submittedName>
        <fullName evidence="6">SDR family oxidoreductase</fullName>
    </submittedName>
</protein>
<evidence type="ECO:0000256" key="1">
    <source>
        <dbReference type="ARBA" id="ARBA00006484"/>
    </source>
</evidence>
<keyword evidence="2" id="KW-0560">Oxidoreductase</keyword>
<evidence type="ECO:0000256" key="3">
    <source>
        <dbReference type="ARBA" id="ARBA00023027"/>
    </source>
</evidence>
<dbReference type="RefSeq" id="WP_219044993.1">
    <property type="nucleotide sequence ID" value="NZ_JAHWDQ010000007.1"/>
</dbReference>
<keyword evidence="4" id="KW-0443">Lipid metabolism</keyword>
<dbReference type="EMBL" id="JAHWDQ010000007">
    <property type="protein sequence ID" value="MBW2942748.1"/>
    <property type="molecule type" value="Genomic_DNA"/>
</dbReference>
<evidence type="ECO:0000313" key="6">
    <source>
        <dbReference type="EMBL" id="MBW2942748.1"/>
    </source>
</evidence>
<accession>A0ABS6VWP5</accession>
<keyword evidence="5" id="KW-0753">Steroid metabolism</keyword>
<reference evidence="6" key="1">
    <citation type="submission" date="2021-07" db="EMBL/GenBank/DDBJ databases">
        <title>Zhongshania sp. CAU 1632 isolated from seawater.</title>
        <authorList>
            <person name="Kim W."/>
        </authorList>
    </citation>
    <scope>NUCLEOTIDE SEQUENCE</scope>
    <source>
        <strain evidence="6">CAU 1632</strain>
    </source>
</reference>
<dbReference type="Pfam" id="PF13561">
    <property type="entry name" value="adh_short_C2"/>
    <property type="match status" value="1"/>
</dbReference>
<comment type="similarity">
    <text evidence="1">Belongs to the short-chain dehydrogenases/reductases (SDR) family.</text>
</comment>
<dbReference type="InterPro" id="IPR002347">
    <property type="entry name" value="SDR_fam"/>
</dbReference>
<proteinExistence type="inferred from homology"/>
<organism evidence="6 7">
    <name type="scientific">Zhongshania aquimaris</name>
    <dbReference type="NCBI Taxonomy" id="2857107"/>
    <lineage>
        <taxon>Bacteria</taxon>
        <taxon>Pseudomonadati</taxon>
        <taxon>Pseudomonadota</taxon>
        <taxon>Gammaproteobacteria</taxon>
        <taxon>Cellvibrionales</taxon>
        <taxon>Spongiibacteraceae</taxon>
        <taxon>Zhongshania</taxon>
    </lineage>
</organism>
<dbReference type="Proteomes" id="UP001166291">
    <property type="component" value="Unassembled WGS sequence"/>
</dbReference>
<dbReference type="NCBIfam" id="NF005559">
    <property type="entry name" value="PRK07231.1"/>
    <property type="match status" value="1"/>
</dbReference>
<keyword evidence="3" id="KW-0520">NAD</keyword>
<evidence type="ECO:0000256" key="5">
    <source>
        <dbReference type="ARBA" id="ARBA00023221"/>
    </source>
</evidence>